<keyword evidence="2" id="KW-1185">Reference proteome</keyword>
<comment type="caution">
    <text evidence="1">The sequence shown here is derived from an EMBL/GenBank/DDBJ whole genome shotgun (WGS) entry which is preliminary data.</text>
</comment>
<dbReference type="OrthoDB" id="1639189at2759"/>
<proteinExistence type="predicted"/>
<evidence type="ECO:0000313" key="1">
    <source>
        <dbReference type="EMBL" id="KAF6145184.1"/>
    </source>
</evidence>
<dbReference type="PANTHER" id="PTHR33566:SF6">
    <property type="entry name" value="PROTEIN DEFECTIVE IN MERISTEM SILENCING 3"/>
    <property type="match status" value="1"/>
</dbReference>
<sequence length="114" mass="12639">VISVSLGKYHSSSVSTMEERSFDHFQSEENTVEQILLKEKSVTGVLCDLKKHQLTLTTSIKLAKDVVGIVATLGKVGGRNLSRLFSEYIGLDTMMVTMCKTLKGVKAHETYDKE</sequence>
<name>A0A7J7LRP1_9MAGN</name>
<dbReference type="Proteomes" id="UP000541444">
    <property type="component" value="Unassembled WGS sequence"/>
</dbReference>
<dbReference type="EMBL" id="JACGCM010002082">
    <property type="protein sequence ID" value="KAF6145184.1"/>
    <property type="molecule type" value="Genomic_DNA"/>
</dbReference>
<dbReference type="AlphaFoldDB" id="A0A7J7LRP1"/>
<organism evidence="1 2">
    <name type="scientific">Kingdonia uniflora</name>
    <dbReference type="NCBI Taxonomy" id="39325"/>
    <lineage>
        <taxon>Eukaryota</taxon>
        <taxon>Viridiplantae</taxon>
        <taxon>Streptophyta</taxon>
        <taxon>Embryophyta</taxon>
        <taxon>Tracheophyta</taxon>
        <taxon>Spermatophyta</taxon>
        <taxon>Magnoliopsida</taxon>
        <taxon>Ranunculales</taxon>
        <taxon>Circaeasteraceae</taxon>
        <taxon>Kingdonia</taxon>
    </lineage>
</organism>
<feature type="non-terminal residue" evidence="1">
    <location>
        <position position="1"/>
    </location>
</feature>
<protein>
    <submittedName>
        <fullName evidence="1">Uncharacterized protein</fullName>
    </submittedName>
</protein>
<accession>A0A7J7LRP1</accession>
<evidence type="ECO:0000313" key="2">
    <source>
        <dbReference type="Proteomes" id="UP000541444"/>
    </source>
</evidence>
<gene>
    <name evidence="1" type="ORF">GIB67_041379</name>
</gene>
<reference evidence="1 2" key="1">
    <citation type="journal article" date="2020" name="IScience">
        <title>Genome Sequencing of the Endangered Kingdonia uniflora (Circaeasteraceae, Ranunculales) Reveals Potential Mechanisms of Evolutionary Specialization.</title>
        <authorList>
            <person name="Sun Y."/>
            <person name="Deng T."/>
            <person name="Zhang A."/>
            <person name="Moore M.J."/>
            <person name="Landis J.B."/>
            <person name="Lin N."/>
            <person name="Zhang H."/>
            <person name="Zhang X."/>
            <person name="Huang J."/>
            <person name="Zhang X."/>
            <person name="Sun H."/>
            <person name="Wang H."/>
        </authorList>
    </citation>
    <scope>NUCLEOTIDE SEQUENCE [LARGE SCALE GENOMIC DNA]</scope>
    <source>
        <strain evidence="1">TB1705</strain>
        <tissue evidence="1">Leaf</tissue>
    </source>
</reference>
<dbReference type="PANTHER" id="PTHR33566">
    <property type="entry name" value="EN/SPM-LIKE TRANSPOSON-RELATED"/>
    <property type="match status" value="1"/>
</dbReference>